<proteinExistence type="predicted"/>
<keyword evidence="2" id="KW-1185">Reference proteome</keyword>
<evidence type="ECO:0000313" key="2">
    <source>
        <dbReference type="Proteomes" id="UP000197587"/>
    </source>
</evidence>
<evidence type="ECO:0008006" key="3">
    <source>
        <dbReference type="Google" id="ProtNLM"/>
    </source>
</evidence>
<name>A0A2D0A6L7_9FLAO</name>
<gene>
    <name evidence="1" type="ORF">AP75_06895</name>
</gene>
<reference evidence="1 2" key="1">
    <citation type="submission" date="2014-01" db="EMBL/GenBank/DDBJ databases">
        <authorList>
            <consortium name="Genome Consortium for Active Teaching"/>
            <person name="Sontag T.C."/>
            <person name="Newman J.D."/>
        </authorList>
    </citation>
    <scope>NUCLEOTIDE SEQUENCE [LARGE SCALE GENOMIC DNA]</scope>
    <source>
        <strain evidence="1 2">DSM 19056</strain>
    </source>
</reference>
<dbReference type="EMBL" id="JASZ02000011">
    <property type="protein sequence ID" value="OWK98322.1"/>
    <property type="molecule type" value="Genomic_DNA"/>
</dbReference>
<sequence length="76" mass="9114">MNLQYIKDSQGKPTGVFIPIEEWEALEKKFHFEEYLKSFELSDQQKTLLDERLKSDKNDFISARDALKKIRKKHEL</sequence>
<organism evidence="1 2">
    <name type="scientific">Kaistella haifensis DSM 19056</name>
    <dbReference type="NCBI Taxonomy" id="1450526"/>
    <lineage>
        <taxon>Bacteria</taxon>
        <taxon>Pseudomonadati</taxon>
        <taxon>Bacteroidota</taxon>
        <taxon>Flavobacteriia</taxon>
        <taxon>Flavobacteriales</taxon>
        <taxon>Weeksellaceae</taxon>
        <taxon>Chryseobacterium group</taxon>
        <taxon>Kaistella</taxon>
    </lineage>
</organism>
<evidence type="ECO:0000313" key="1">
    <source>
        <dbReference type="EMBL" id="OWK98322.1"/>
    </source>
</evidence>
<accession>A0A2D0A6L7</accession>
<dbReference type="Proteomes" id="UP000197587">
    <property type="component" value="Unassembled WGS sequence"/>
</dbReference>
<dbReference type="AlphaFoldDB" id="A0A2D0A6L7"/>
<reference evidence="1 2" key="2">
    <citation type="submission" date="2017-05" db="EMBL/GenBank/DDBJ databases">
        <title>Genome of Chryseobacterium haifense.</title>
        <authorList>
            <person name="Newman J.D."/>
        </authorList>
    </citation>
    <scope>NUCLEOTIDE SEQUENCE [LARGE SCALE GENOMIC DNA]</scope>
    <source>
        <strain evidence="1 2">DSM 19056</strain>
    </source>
</reference>
<protein>
    <recommendedName>
        <fullName evidence="3">Addiction module component CHP02574 family protein</fullName>
    </recommendedName>
</protein>
<comment type="caution">
    <text evidence="1">The sequence shown here is derived from an EMBL/GenBank/DDBJ whole genome shotgun (WGS) entry which is preliminary data.</text>
</comment>
<dbReference type="RefSeq" id="WP_034767767.1">
    <property type="nucleotide sequence ID" value="NZ_JASZ02000011.1"/>
</dbReference>